<organism evidence="2 3">
    <name type="scientific">Herbidospora galbida</name>
    <dbReference type="NCBI Taxonomy" id="2575442"/>
    <lineage>
        <taxon>Bacteria</taxon>
        <taxon>Bacillati</taxon>
        <taxon>Actinomycetota</taxon>
        <taxon>Actinomycetes</taxon>
        <taxon>Streptosporangiales</taxon>
        <taxon>Streptosporangiaceae</taxon>
        <taxon>Herbidospora</taxon>
    </lineage>
</organism>
<gene>
    <name evidence="2" type="ORF">FDA94_06470</name>
</gene>
<proteinExistence type="predicted"/>
<keyword evidence="3" id="KW-1185">Reference proteome</keyword>
<feature type="chain" id="PRO_5020355439" evidence="1">
    <location>
        <begin position="26"/>
        <end position="360"/>
    </location>
</feature>
<dbReference type="AlphaFoldDB" id="A0A4U3MKP3"/>
<comment type="caution">
    <text evidence="2">The sequence shown here is derived from an EMBL/GenBank/DDBJ whole genome shotgun (WGS) entry which is preliminary data.</text>
</comment>
<dbReference type="EMBL" id="SZQA01000004">
    <property type="protein sequence ID" value="TKK90065.1"/>
    <property type="molecule type" value="Genomic_DNA"/>
</dbReference>
<feature type="signal peptide" evidence="1">
    <location>
        <begin position="1"/>
        <end position="25"/>
    </location>
</feature>
<accession>A0A4U3MKP3</accession>
<evidence type="ECO:0000313" key="3">
    <source>
        <dbReference type="Proteomes" id="UP000308705"/>
    </source>
</evidence>
<reference evidence="2 3" key="1">
    <citation type="submission" date="2019-04" db="EMBL/GenBank/DDBJ databases">
        <title>Herbidospora sp. NEAU-GS14.nov., a novel actinomycete isolated from soil.</title>
        <authorList>
            <person name="Han L."/>
        </authorList>
    </citation>
    <scope>NUCLEOTIDE SEQUENCE [LARGE SCALE GENOMIC DNA]</scope>
    <source>
        <strain evidence="2 3">NEAU-GS14</strain>
    </source>
</reference>
<dbReference type="OrthoDB" id="5177340at2"/>
<evidence type="ECO:0000256" key="1">
    <source>
        <dbReference type="SAM" id="SignalP"/>
    </source>
</evidence>
<evidence type="ECO:0000313" key="2">
    <source>
        <dbReference type="EMBL" id="TKK90065.1"/>
    </source>
</evidence>
<dbReference type="Proteomes" id="UP000308705">
    <property type="component" value="Unassembled WGS sequence"/>
</dbReference>
<name>A0A4U3MKP3_9ACTN</name>
<sequence>MKPLARIAAALGLAAAVITPSPALAADPVLHDHPLPGLRAEAELTDLAAPAQNQIWIVGYQALKPGYPGNPVVHRWNGRRWAGFTIPDFSSRGVLRSVSATADGVWIGGTKDGAAYIAQYVNGAFTQVAAPAGLRSAAPEQTSAGVWLPGDPRTGVIWRREGTAWAPYAMPMQKVLAVKALGGQAWAVGGAPAEDDSVPGVARFTGTAWENVPYPAPFSEGSILEDVLPRTADDIWVAGTDYTRGEPRPTEPLLHRYDGATWTPVPLPPEVIGLNSIARDDSGKVWISGLAQAPGWDARPRPVLIGTSPDPIAWTVVEVPFDGESGVHHEGWDTLGVEAGTSRIWLLADTRPNGPVLSTG</sequence>
<protein>
    <submittedName>
        <fullName evidence="2">Uncharacterized protein</fullName>
    </submittedName>
</protein>
<dbReference type="RefSeq" id="WP_137246111.1">
    <property type="nucleotide sequence ID" value="NZ_SZQA01000004.1"/>
</dbReference>
<keyword evidence="1" id="KW-0732">Signal</keyword>